<reference evidence="1" key="1">
    <citation type="submission" date="2023-07" db="EMBL/GenBank/DDBJ databases">
        <authorList>
            <person name="Peng Z."/>
        </authorList>
    </citation>
    <scope>NUCLEOTIDE SEQUENCE</scope>
    <source>
        <strain evidence="1">KP219</strain>
    </source>
</reference>
<proteinExistence type="predicted"/>
<gene>
    <name evidence="1" type="ORF">Q6294_33375</name>
</gene>
<evidence type="ECO:0000313" key="2">
    <source>
        <dbReference type="Proteomes" id="UP001244490"/>
    </source>
</evidence>
<feature type="non-terminal residue" evidence="1">
    <location>
        <position position="1"/>
    </location>
</feature>
<sequence>TLLSYTAKAEIGGKLAQLGSRLVTGTARKLAAQFFATFSNEVAERQSVQTLGQAPESAERQ</sequence>
<organism evidence="1 2">
    <name type="scientific">Klebsiella pneumoniae</name>
    <dbReference type="NCBI Taxonomy" id="573"/>
    <lineage>
        <taxon>Bacteria</taxon>
        <taxon>Pseudomonadati</taxon>
        <taxon>Pseudomonadota</taxon>
        <taxon>Gammaproteobacteria</taxon>
        <taxon>Enterobacterales</taxon>
        <taxon>Enterobacteriaceae</taxon>
        <taxon>Klebsiella/Raoultella group</taxon>
        <taxon>Klebsiella</taxon>
        <taxon>Klebsiella pneumoniae complex</taxon>
    </lineage>
</organism>
<dbReference type="Pfam" id="PF06240">
    <property type="entry name" value="COXG"/>
    <property type="match status" value="1"/>
</dbReference>
<protein>
    <submittedName>
        <fullName evidence="1">SRPBCC domain-containing protein</fullName>
    </submittedName>
</protein>
<dbReference type="InterPro" id="IPR010419">
    <property type="entry name" value="CO_DH_gsu"/>
</dbReference>
<accession>A0AAW8ARH1</accession>
<dbReference type="RefSeq" id="WP_305202808.1">
    <property type="nucleotide sequence ID" value="NZ_JAUUIA010001292.1"/>
</dbReference>
<dbReference type="EMBL" id="JAUUIA010001292">
    <property type="protein sequence ID" value="MDP0971829.1"/>
    <property type="molecule type" value="Genomic_DNA"/>
</dbReference>
<name>A0AAW8ARH1_KLEPN</name>
<dbReference type="Proteomes" id="UP001244490">
    <property type="component" value="Unassembled WGS sequence"/>
</dbReference>
<dbReference type="InterPro" id="IPR023393">
    <property type="entry name" value="START-like_dom_sf"/>
</dbReference>
<dbReference type="Gene3D" id="3.30.530.20">
    <property type="match status" value="1"/>
</dbReference>
<dbReference type="AlphaFoldDB" id="A0AAW8ARH1"/>
<dbReference type="SUPFAM" id="SSF55961">
    <property type="entry name" value="Bet v1-like"/>
    <property type="match status" value="1"/>
</dbReference>
<evidence type="ECO:0000313" key="1">
    <source>
        <dbReference type="EMBL" id="MDP0971829.1"/>
    </source>
</evidence>
<comment type="caution">
    <text evidence="1">The sequence shown here is derived from an EMBL/GenBank/DDBJ whole genome shotgun (WGS) entry which is preliminary data.</text>
</comment>